<proteinExistence type="predicted"/>
<dbReference type="Proteomes" id="UP000319825">
    <property type="component" value="Unassembled WGS sequence"/>
</dbReference>
<evidence type="ECO:0000259" key="2">
    <source>
        <dbReference type="Pfam" id="PF05872"/>
    </source>
</evidence>
<feature type="domain" description="Helicase HerA-like C-terminal" evidence="2">
    <location>
        <begin position="1517"/>
        <end position="1598"/>
    </location>
</feature>
<dbReference type="PANTHER" id="PTHR30121">
    <property type="entry name" value="UNCHARACTERIZED PROTEIN YJGR-RELATED"/>
    <property type="match status" value="1"/>
</dbReference>
<feature type="compositionally biased region" description="Low complexity" evidence="1">
    <location>
        <begin position="1201"/>
        <end position="1211"/>
    </location>
</feature>
<dbReference type="PANTHER" id="PTHR30121:SF6">
    <property type="entry name" value="SLR6007 PROTEIN"/>
    <property type="match status" value="1"/>
</dbReference>
<reference evidence="3 4" key="1">
    <citation type="submission" date="2019-07" db="EMBL/GenBank/DDBJ databases">
        <title>R&amp;d 2014.</title>
        <authorList>
            <person name="Klenk H.-P."/>
        </authorList>
    </citation>
    <scope>NUCLEOTIDE SEQUENCE [LARGE SCALE GENOMIC DNA]</scope>
    <source>
        <strain evidence="3 4">DSM 43868</strain>
    </source>
</reference>
<accession>A0A562I9A3</accession>
<dbReference type="Pfam" id="PF05872">
    <property type="entry name" value="HerA_C"/>
    <property type="match status" value="1"/>
</dbReference>
<gene>
    <name evidence="3" type="ORF">JD77_02225</name>
</gene>
<feature type="region of interest" description="Disordered" evidence="1">
    <location>
        <begin position="1183"/>
        <end position="1265"/>
    </location>
</feature>
<dbReference type="OrthoDB" id="9804380at2"/>
<evidence type="ECO:0000313" key="3">
    <source>
        <dbReference type="EMBL" id="TWH67253.1"/>
    </source>
</evidence>
<name>A0A562I9A3_MICOL</name>
<protein>
    <submittedName>
        <fullName evidence="3">Uncharacterized protein DUF853</fullName>
    </submittedName>
</protein>
<dbReference type="InterPro" id="IPR051162">
    <property type="entry name" value="T4SS_component"/>
</dbReference>
<evidence type="ECO:0000313" key="4">
    <source>
        <dbReference type="Proteomes" id="UP000319825"/>
    </source>
</evidence>
<sequence>MSQRLGGALAAHIRGMRGTSKFVLVEGVPTSLALGMATAWTEELPPLAVVSDSPRRFGIHALTGSGTGLRNRYPQGIVLVLCEGLQVPDRSGLNLFENVSPGVLLESPEGLVTIARQEPAASLDGPVRAVREAITRVGSAHKPSAAQVAAYFDRVAAGEDPLKCLPYLGAFADTATGDRVDADRIGDNLALAARRTSDDVLRPTAYTEIRRRAETVLGRRPRLRNEPSEASAAAAAVMTMLQSGSEQLLQELEFDEAREILEQRTKDLADVALQALVDYQRRHEDERISLLPWPRYHSRTEELRRSAQQRDAARDLLDLDEAQAHGIFDRQTRIKLEKLLRDRAISGSNPSCPESALIRALQQLGGPLKRISLLSPKPPAENAKANRSGAVRIITLGCARLRLGGLMRRLESRGVEVDGLLLQPADTDKTIEASFHDADLASGELALLQLRLYASDGTTVQVDWRPDLDDAALLRAALLFAEETALTLATSEEPTLSSFCSDEAPSAQPVSSELKPLAHELRELARLSLQEGLNPQPLRRWAASWATASNERAPGVEAESAEALSLAGAVAGRAHCVALTGFAPLKAEWLAQYLDALWSLLDAAAGTAEDKPVAATAAGIARATATHHPAHVRACLRDKAMLPTSEGRLWSLYGGTNTRDESGYAGAALTSVVVRLLTLQPEAAGHLRCLAYGPGAADLLVSQAVKLIGRRTGRGTVAKIEVFCIGEEPSDRPHWRTLARADEELRDSRDVLELRYLDSLARARDVLQQPGSPNPAVHLALVTGISDGGNRLQIEFPEVPAPREDSEVLFAPRTSQRPGKERRMLLMPPATTQAGITWLKLQAAVDESWPEEGEKIPVPEVRTGAMDIAEQLRKVHDLALWVATLDRYATRDSLEQALGADRIAILHQERRLGGDSPLSLVLSQKSGGPADRAIGRSLRAANIVADRDVAFSVGTDLRKVASQGYGILALEAATSGTGINELVGHVVAFSLLARTTTPWPLPPGCRVLLVSLDEYRHWFPGRRADLLAIALDPCEEGVHVAAIEVKARRSDEADAAAGALDQLNQTLAATRWAAYPEPGSIHSRLWLNRIAEAAYSVARESRFKLDAGELAALEAFRTGTGTLEWAGVGLVFGPNVEVSDKYYPREVASDIVPVVLHNIKLTEELLLEAARVRITDLRTVEAERPPLKGGRTRRRPEAKPAEQAQPATAASPDDEPPQPARSAPGETAAAVASGQPTGPEQTSTAEPALAEEPHKQSQPAAAAAEPAAFRAPILGWDATTGEEVRWHPAGPEQGVLQNGHMEVWGSSGMGKTQFTMSLLAQLAHHSGSKFGIADFKNDYSDETGFPHLAGATFLDLWNDGAPYNPLALDDFTDRSVDTAVIELRDTVEVATKSFTRIGVRQRGKLEKALRSAYATGRKEGRWPTLRLLDDELDDDLKGVIGDLTRNELFREGPPLGEVIDQNVVFGLSRIPGNGQTTVLAAGFILSALLLRVQSLPPVPNSVRYIAVVDEAHRVAAFKAVDTMIREGRSKGLGVVLATQQPGDLPDVVATNAQTKVCFRLPDATVAASAARKLNPNDTRLAEQIRTLGKGEALVSFGGTKPRLLRMAQAYRDRRDLELPDEDATTTR</sequence>
<dbReference type="CDD" id="cd01127">
    <property type="entry name" value="TrwB_TraG_TraD_VirD4"/>
    <property type="match status" value="1"/>
</dbReference>
<keyword evidence="4" id="KW-1185">Reference proteome</keyword>
<dbReference type="SUPFAM" id="SSF52540">
    <property type="entry name" value="P-loop containing nucleoside triphosphate hydrolases"/>
    <property type="match status" value="1"/>
</dbReference>
<comment type="caution">
    <text evidence="3">The sequence shown here is derived from an EMBL/GenBank/DDBJ whole genome shotgun (WGS) entry which is preliminary data.</text>
</comment>
<dbReference type="InterPro" id="IPR027417">
    <property type="entry name" value="P-loop_NTPase"/>
</dbReference>
<dbReference type="EMBL" id="VLKE01000001">
    <property type="protein sequence ID" value="TWH67253.1"/>
    <property type="molecule type" value="Genomic_DNA"/>
</dbReference>
<feature type="compositionally biased region" description="Polar residues" evidence="1">
    <location>
        <begin position="1234"/>
        <end position="1245"/>
    </location>
</feature>
<evidence type="ECO:0000256" key="1">
    <source>
        <dbReference type="SAM" id="MobiDB-lite"/>
    </source>
</evidence>
<organism evidence="3 4">
    <name type="scientific">Micromonospora olivasterospora</name>
    <dbReference type="NCBI Taxonomy" id="1880"/>
    <lineage>
        <taxon>Bacteria</taxon>
        <taxon>Bacillati</taxon>
        <taxon>Actinomycetota</taxon>
        <taxon>Actinomycetes</taxon>
        <taxon>Micromonosporales</taxon>
        <taxon>Micromonosporaceae</taxon>
        <taxon>Micromonospora</taxon>
    </lineage>
</organism>
<dbReference type="Gene3D" id="3.40.50.300">
    <property type="entry name" value="P-loop containing nucleotide triphosphate hydrolases"/>
    <property type="match status" value="2"/>
</dbReference>
<dbReference type="InterPro" id="IPR033186">
    <property type="entry name" value="HerA_C"/>
</dbReference>